<evidence type="ECO:0000313" key="3">
    <source>
        <dbReference type="EMBL" id="MFD1744793.1"/>
    </source>
</evidence>
<evidence type="ECO:0000313" key="4">
    <source>
        <dbReference type="Proteomes" id="UP001597322"/>
    </source>
</evidence>
<organism evidence="3 4">
    <name type="scientific">Rhizobium helianthi</name>
    <dbReference type="NCBI Taxonomy" id="1132695"/>
    <lineage>
        <taxon>Bacteria</taxon>
        <taxon>Pseudomonadati</taxon>
        <taxon>Pseudomonadota</taxon>
        <taxon>Alphaproteobacteria</taxon>
        <taxon>Hyphomicrobiales</taxon>
        <taxon>Rhizobiaceae</taxon>
        <taxon>Rhizobium/Agrobacterium group</taxon>
        <taxon>Rhizobium</taxon>
    </lineage>
</organism>
<protein>
    <submittedName>
        <fullName evidence="3">Anti-sigma factor domain-containing protein</fullName>
    </submittedName>
</protein>
<accession>A0ABW4M2Y5</accession>
<feature type="region of interest" description="Disordered" evidence="1">
    <location>
        <begin position="220"/>
        <end position="243"/>
    </location>
</feature>
<dbReference type="EMBL" id="JBHUEQ010000004">
    <property type="protein sequence ID" value="MFD1744793.1"/>
    <property type="molecule type" value="Genomic_DNA"/>
</dbReference>
<dbReference type="RefSeq" id="WP_377397173.1">
    <property type="nucleotide sequence ID" value="NZ_JBHUEQ010000004.1"/>
</dbReference>
<reference evidence="4" key="1">
    <citation type="journal article" date="2019" name="Int. J. Syst. Evol. Microbiol.">
        <title>The Global Catalogue of Microorganisms (GCM) 10K type strain sequencing project: providing services to taxonomists for standard genome sequencing and annotation.</title>
        <authorList>
            <consortium name="The Broad Institute Genomics Platform"/>
            <consortium name="The Broad Institute Genome Sequencing Center for Infectious Disease"/>
            <person name="Wu L."/>
            <person name="Ma J."/>
        </authorList>
    </citation>
    <scope>NUCLEOTIDE SEQUENCE [LARGE SCALE GENOMIC DNA]</scope>
    <source>
        <strain evidence="4">CG52</strain>
    </source>
</reference>
<evidence type="ECO:0000259" key="2">
    <source>
        <dbReference type="Pfam" id="PF10099"/>
    </source>
</evidence>
<proteinExistence type="predicted"/>
<dbReference type="InterPro" id="IPR051474">
    <property type="entry name" value="Anti-sigma-K/W_factor"/>
</dbReference>
<dbReference type="Pfam" id="PF10099">
    <property type="entry name" value="RskA_C"/>
    <property type="match status" value="1"/>
</dbReference>
<evidence type="ECO:0000256" key="1">
    <source>
        <dbReference type="SAM" id="MobiDB-lite"/>
    </source>
</evidence>
<name>A0ABW4M2Y5_9HYPH</name>
<dbReference type="PANTHER" id="PTHR37461">
    <property type="entry name" value="ANTI-SIGMA-K FACTOR RSKA"/>
    <property type="match status" value="1"/>
</dbReference>
<dbReference type="PANTHER" id="PTHR37461:SF1">
    <property type="entry name" value="ANTI-SIGMA-K FACTOR RSKA"/>
    <property type="match status" value="1"/>
</dbReference>
<dbReference type="Proteomes" id="UP001597322">
    <property type="component" value="Unassembled WGS sequence"/>
</dbReference>
<feature type="domain" description="Anti-sigma K factor RskA C-terminal" evidence="2">
    <location>
        <begin position="122"/>
        <end position="234"/>
    </location>
</feature>
<gene>
    <name evidence="3" type="ORF">ACFSE1_04890</name>
</gene>
<comment type="caution">
    <text evidence="3">The sequence shown here is derived from an EMBL/GenBank/DDBJ whole genome shotgun (WGS) entry which is preliminary data.</text>
</comment>
<sequence length="243" mass="26094">MSNPDQSEGDRARDEVLAGEYVLGVLSSEKRLQVEQRLRRDRAFAAIVARWEDNLAPMDEAYVAQTPSATVFPAIEYRLFGAAEQPVRAAIWTRLWSSAPLWRSLAFGSFAMLAGVLIFGLRPPVSPAKPERLLHAHLEGHGDTVLSLAADFNPADGRIRLTPVASGQPQPKSLELWMIRGNDPAISLGVLPQDGEGEVVIPDAMRGELTSGVTLAVSLEPEGGSPNASPTGPVIASGQVRMP</sequence>
<dbReference type="InterPro" id="IPR018764">
    <property type="entry name" value="RskA_C"/>
</dbReference>
<keyword evidence="4" id="KW-1185">Reference proteome</keyword>